<dbReference type="InterPro" id="IPR029063">
    <property type="entry name" value="SAM-dependent_MTases_sf"/>
</dbReference>
<accession>A0A2M6P225</accession>
<dbReference type="CDD" id="cd02440">
    <property type="entry name" value="AdoMet_MTases"/>
    <property type="match status" value="1"/>
</dbReference>
<dbReference type="Proteomes" id="UP000228528">
    <property type="component" value="Unassembled WGS sequence"/>
</dbReference>
<evidence type="ECO:0000259" key="1">
    <source>
        <dbReference type="Pfam" id="PF08241"/>
    </source>
</evidence>
<evidence type="ECO:0000313" key="2">
    <source>
        <dbReference type="EMBL" id="PIR77766.1"/>
    </source>
</evidence>
<feature type="domain" description="Methyltransferase type 11" evidence="1">
    <location>
        <begin position="92"/>
        <end position="189"/>
    </location>
</feature>
<comment type="caution">
    <text evidence="2">The sequence shown here is derived from an EMBL/GenBank/DDBJ whole genome shotgun (WGS) entry which is preliminary data.</text>
</comment>
<protein>
    <recommendedName>
        <fullName evidence="1">Methyltransferase type 11 domain-containing protein</fullName>
    </recommendedName>
</protein>
<sequence>MKHIIYKSEKEKNGTTNIAECALGCKQHSTNKHIWLCYAKNMGELAKEEAKHHDEDDEDPVTVHQLNAWRNTYYHQHITNTLMNIAKGSHLLEIGAGSGNDAKPLFPEYYLTLTDVSSKTLNRTYHRLQQSGAPIEDIQFIACDGEHLPFADNQFGGVFMVATFHHFEHPERGINEVHRVLTSGGTVILGVEPNKTYFKLIHIFQHILFKLTHTDTEHISKADAEMEGFSYKELTKLIDTKNWQEIDIKPMWFLTGFLHYKSEFLYRAFKLKKRITIPPSIEKIVVALDEFLFKLPGIKHLCWHWIIFAKKK</sequence>
<dbReference type="AlphaFoldDB" id="A0A2M6P225"/>
<dbReference type="InterPro" id="IPR013216">
    <property type="entry name" value="Methyltransf_11"/>
</dbReference>
<name>A0A2M6P225_9BACT</name>
<evidence type="ECO:0000313" key="3">
    <source>
        <dbReference type="Proteomes" id="UP000228528"/>
    </source>
</evidence>
<dbReference type="Gene3D" id="3.40.50.150">
    <property type="entry name" value="Vaccinia Virus protein VP39"/>
    <property type="match status" value="1"/>
</dbReference>
<dbReference type="PANTHER" id="PTHR43591">
    <property type="entry name" value="METHYLTRANSFERASE"/>
    <property type="match status" value="1"/>
</dbReference>
<organism evidence="2 3">
    <name type="scientific">Candidatus Magasanikbacteria bacterium CG10_big_fil_rev_8_21_14_0_10_38_6</name>
    <dbReference type="NCBI Taxonomy" id="1974647"/>
    <lineage>
        <taxon>Bacteria</taxon>
        <taxon>Candidatus Magasanikiibacteriota</taxon>
    </lineage>
</organism>
<dbReference type="EMBL" id="PFBW01000031">
    <property type="protein sequence ID" value="PIR77766.1"/>
    <property type="molecule type" value="Genomic_DNA"/>
</dbReference>
<dbReference type="SUPFAM" id="SSF53335">
    <property type="entry name" value="S-adenosyl-L-methionine-dependent methyltransferases"/>
    <property type="match status" value="1"/>
</dbReference>
<reference evidence="3" key="1">
    <citation type="submission" date="2017-09" db="EMBL/GenBank/DDBJ databases">
        <title>Depth-based differentiation of microbial function through sediment-hosted aquifers and enrichment of novel symbionts in the deep terrestrial subsurface.</title>
        <authorList>
            <person name="Probst A.J."/>
            <person name="Ladd B."/>
            <person name="Jarett J.K."/>
            <person name="Geller-Mcgrath D.E."/>
            <person name="Sieber C.M.K."/>
            <person name="Emerson J.B."/>
            <person name="Anantharaman K."/>
            <person name="Thomas B.C."/>
            <person name="Malmstrom R."/>
            <person name="Stieglmeier M."/>
            <person name="Klingl A."/>
            <person name="Woyke T."/>
            <person name="Ryan C.M."/>
            <person name="Banfield J.F."/>
        </authorList>
    </citation>
    <scope>NUCLEOTIDE SEQUENCE [LARGE SCALE GENOMIC DNA]</scope>
</reference>
<proteinExistence type="predicted"/>
<gene>
    <name evidence="2" type="ORF">COU30_00690</name>
</gene>
<dbReference type="GO" id="GO:0008757">
    <property type="term" value="F:S-adenosylmethionine-dependent methyltransferase activity"/>
    <property type="evidence" value="ECO:0007669"/>
    <property type="project" value="InterPro"/>
</dbReference>
<dbReference type="Pfam" id="PF08241">
    <property type="entry name" value="Methyltransf_11"/>
    <property type="match status" value="1"/>
</dbReference>